<reference evidence="3 4" key="1">
    <citation type="journal article" date="2014" name="Int. J. Syst. Evol. Microbiol.">
        <title>Complete genome sequence of Corynebacterium casei LMG S-19264T (=DSM 44701T), isolated from a smear-ripened cheese.</title>
        <authorList>
            <consortium name="US DOE Joint Genome Institute (JGI-PGF)"/>
            <person name="Walter F."/>
            <person name="Albersmeier A."/>
            <person name="Kalinowski J."/>
            <person name="Ruckert C."/>
        </authorList>
    </citation>
    <scope>NUCLEOTIDE SEQUENCE [LARGE SCALE GENOMIC DNA]</scope>
    <source>
        <strain evidence="3 4">JCM 4205</strain>
    </source>
</reference>
<comment type="caution">
    <text evidence="3">The sequence shown here is derived from an EMBL/GenBank/DDBJ whole genome shotgun (WGS) entry which is preliminary data.</text>
</comment>
<proteinExistence type="predicted"/>
<feature type="signal peptide" evidence="2">
    <location>
        <begin position="1"/>
        <end position="19"/>
    </location>
</feature>
<protein>
    <recommendedName>
        <fullName evidence="5">Bacterial Ig domain-containing protein</fullName>
    </recommendedName>
</protein>
<evidence type="ECO:0000313" key="3">
    <source>
        <dbReference type="EMBL" id="GGR33502.1"/>
    </source>
</evidence>
<evidence type="ECO:0008006" key="5">
    <source>
        <dbReference type="Google" id="ProtNLM"/>
    </source>
</evidence>
<evidence type="ECO:0000256" key="1">
    <source>
        <dbReference type="SAM" id="MobiDB-lite"/>
    </source>
</evidence>
<organism evidence="3 4">
    <name type="scientific">Streptomyces cinereoruber</name>
    <dbReference type="NCBI Taxonomy" id="67260"/>
    <lineage>
        <taxon>Bacteria</taxon>
        <taxon>Bacillati</taxon>
        <taxon>Actinomycetota</taxon>
        <taxon>Actinomycetes</taxon>
        <taxon>Kitasatosporales</taxon>
        <taxon>Streptomycetaceae</taxon>
        <taxon>Streptomyces</taxon>
    </lineage>
</organism>
<dbReference type="AlphaFoldDB" id="A0AAV4KK57"/>
<dbReference type="EMBL" id="BMSJ01000007">
    <property type="protein sequence ID" value="GGR33502.1"/>
    <property type="molecule type" value="Genomic_DNA"/>
</dbReference>
<dbReference type="Proteomes" id="UP000642014">
    <property type="component" value="Unassembled WGS sequence"/>
</dbReference>
<evidence type="ECO:0000256" key="2">
    <source>
        <dbReference type="SAM" id="SignalP"/>
    </source>
</evidence>
<feature type="region of interest" description="Disordered" evidence="1">
    <location>
        <begin position="27"/>
        <end position="56"/>
    </location>
</feature>
<feature type="chain" id="PRO_5043853694" description="Bacterial Ig domain-containing protein" evidence="2">
    <location>
        <begin position="20"/>
        <end position="225"/>
    </location>
</feature>
<sequence>MKFKAGVAGLTAVVMAALAGCGNQAATGPEGTGRVTPASTAPANTVPPSTAPAKENARLPSAELQGRWWTWAASEPEATNPVADTDGRACGRNQPHDVWFLAGTFGGQVERACEVPSGRPIAAPVVNTFGDRQDCAAFMGMAQGTVLLDGKVVEPETYEGDSITVQGVQGNPLTGEEGRVTATGCGLWVQLPPLDSGKHSLKIRGRSGDFSTGVDYALTVAASAA</sequence>
<evidence type="ECO:0000313" key="4">
    <source>
        <dbReference type="Proteomes" id="UP000642014"/>
    </source>
</evidence>
<keyword evidence="2" id="KW-0732">Signal</keyword>
<accession>A0AAV4KK57</accession>
<feature type="compositionally biased region" description="Polar residues" evidence="1">
    <location>
        <begin position="37"/>
        <end position="48"/>
    </location>
</feature>
<dbReference type="GeneID" id="95455663"/>
<dbReference type="PROSITE" id="PS51257">
    <property type="entry name" value="PROKAR_LIPOPROTEIN"/>
    <property type="match status" value="1"/>
</dbReference>
<gene>
    <name evidence="3" type="ORF">GCM10010497_40290</name>
</gene>
<dbReference type="RefSeq" id="WP_229991609.1">
    <property type="nucleotide sequence ID" value="NZ_BMSJ01000007.1"/>
</dbReference>
<name>A0AAV4KK57_9ACTN</name>